<sequence length="102" mass="11491">MVTNSDALKCYDTSMQEHLCEPIQLFCIKFINGSTVTRGCAGVDVYCTDEDPGCYPTQEVDGLTQKWCCCEKDMCNESVSTSLSICTLIFSLIFFFISLYYN</sequence>
<evidence type="ECO:0000256" key="1">
    <source>
        <dbReference type="SAM" id="Phobius"/>
    </source>
</evidence>
<protein>
    <recommendedName>
        <fullName evidence="4">UPAR/Ly6 domain-containing protein</fullName>
    </recommendedName>
</protein>
<dbReference type="KEGG" id="crq:GCK72_016982"/>
<keyword evidence="1" id="KW-1133">Transmembrane helix</keyword>
<dbReference type="InterPro" id="IPR045860">
    <property type="entry name" value="Snake_toxin-like_sf"/>
</dbReference>
<keyword evidence="1" id="KW-0812">Transmembrane</keyword>
<reference evidence="2 3" key="1">
    <citation type="submission" date="2019-12" db="EMBL/GenBank/DDBJ databases">
        <title>Chromosome-level assembly of the Caenorhabditis remanei genome.</title>
        <authorList>
            <person name="Teterina A.A."/>
            <person name="Willis J.H."/>
            <person name="Phillips P.C."/>
        </authorList>
    </citation>
    <scope>NUCLEOTIDE SEQUENCE [LARGE SCALE GENOMIC DNA]</scope>
    <source>
        <strain evidence="2 3">PX506</strain>
        <tissue evidence="2">Whole organism</tissue>
    </source>
</reference>
<proteinExistence type="predicted"/>
<gene>
    <name evidence="2" type="ORF">GCK72_016982</name>
</gene>
<evidence type="ECO:0000313" key="3">
    <source>
        <dbReference type="Proteomes" id="UP000483820"/>
    </source>
</evidence>
<dbReference type="CTD" id="78776444"/>
<comment type="caution">
    <text evidence="2">The sequence shown here is derived from an EMBL/GenBank/DDBJ whole genome shotgun (WGS) entry which is preliminary data.</text>
</comment>
<dbReference type="AlphaFoldDB" id="A0A6A5G6V9"/>
<dbReference type="SUPFAM" id="SSF57302">
    <property type="entry name" value="Snake toxin-like"/>
    <property type="match status" value="1"/>
</dbReference>
<dbReference type="Proteomes" id="UP000483820">
    <property type="component" value="Chromosome V"/>
</dbReference>
<name>A0A6A5G6V9_CAERE</name>
<keyword evidence="1" id="KW-0472">Membrane</keyword>
<organism evidence="2 3">
    <name type="scientific">Caenorhabditis remanei</name>
    <name type="common">Caenorhabditis vulgaris</name>
    <dbReference type="NCBI Taxonomy" id="31234"/>
    <lineage>
        <taxon>Eukaryota</taxon>
        <taxon>Metazoa</taxon>
        <taxon>Ecdysozoa</taxon>
        <taxon>Nematoda</taxon>
        <taxon>Chromadorea</taxon>
        <taxon>Rhabditida</taxon>
        <taxon>Rhabditina</taxon>
        <taxon>Rhabditomorpha</taxon>
        <taxon>Rhabditoidea</taxon>
        <taxon>Rhabditidae</taxon>
        <taxon>Peloderinae</taxon>
        <taxon>Caenorhabditis</taxon>
    </lineage>
</organism>
<dbReference type="EMBL" id="WUAV01000005">
    <property type="protein sequence ID" value="KAF1750432.1"/>
    <property type="molecule type" value="Genomic_DNA"/>
</dbReference>
<evidence type="ECO:0000313" key="2">
    <source>
        <dbReference type="EMBL" id="KAF1750432.1"/>
    </source>
</evidence>
<dbReference type="GeneID" id="78776444"/>
<dbReference type="RefSeq" id="XP_053580722.1">
    <property type="nucleotide sequence ID" value="XM_053731809.1"/>
</dbReference>
<accession>A0A6A5G6V9</accession>
<feature type="transmembrane region" description="Helical" evidence="1">
    <location>
        <begin position="82"/>
        <end position="101"/>
    </location>
</feature>
<evidence type="ECO:0008006" key="4">
    <source>
        <dbReference type="Google" id="ProtNLM"/>
    </source>
</evidence>